<proteinExistence type="predicted"/>
<name>A0ABX7CYR5_SPHMU</name>
<gene>
    <name evidence="1" type="ORF">I6I98_12390</name>
</gene>
<evidence type="ECO:0008006" key="3">
    <source>
        <dbReference type="Google" id="ProtNLM"/>
    </source>
</evidence>
<evidence type="ECO:0000313" key="1">
    <source>
        <dbReference type="EMBL" id="QQT56001.1"/>
    </source>
</evidence>
<evidence type="ECO:0000313" key="2">
    <source>
        <dbReference type="Proteomes" id="UP000595498"/>
    </source>
</evidence>
<protein>
    <recommendedName>
        <fullName evidence="3">DUF1850 domain-containing protein</fullName>
    </recommendedName>
</protein>
<reference evidence="1 2" key="1">
    <citation type="submission" date="2021-01" db="EMBL/GenBank/DDBJ databases">
        <title>FDA dAtabase for Regulatory Grade micrObial Sequences (FDA-ARGOS): Supporting development and validation of Infectious Disease Dx tests.</title>
        <authorList>
            <person name="Sproer C."/>
            <person name="Gronow S."/>
            <person name="Severitt S."/>
            <person name="Schroder I."/>
            <person name="Tallon L."/>
            <person name="Sadzewicz L."/>
            <person name="Zhao X."/>
            <person name="Boylan J."/>
            <person name="Ott S."/>
            <person name="Bowen H."/>
            <person name="Vavikolanu K."/>
            <person name="Mehta A."/>
            <person name="Aluvathingal J."/>
            <person name="Nadendla S."/>
            <person name="Lowell S."/>
            <person name="Myers T."/>
            <person name="Yan Y."/>
            <person name="Sichtig H."/>
        </authorList>
    </citation>
    <scope>NUCLEOTIDE SEQUENCE [LARGE SCALE GENOMIC DNA]</scope>
    <source>
        <strain evidence="1 2">FDAARGOS_1141</strain>
    </source>
</reference>
<organism evidence="1 2">
    <name type="scientific">Sphingobacterium multivorum</name>
    <dbReference type="NCBI Taxonomy" id="28454"/>
    <lineage>
        <taxon>Bacteria</taxon>
        <taxon>Pseudomonadati</taxon>
        <taxon>Bacteroidota</taxon>
        <taxon>Sphingobacteriia</taxon>
        <taxon>Sphingobacteriales</taxon>
        <taxon>Sphingobacteriaceae</taxon>
        <taxon>Sphingobacterium</taxon>
    </lineage>
</organism>
<accession>A0ABX7CYR5</accession>
<sequence length="177" mass="19120">MVVTVLSAAVYAVLPKQLPITESLPLSHAKASNNLTIVGQWASVVGVNNWPAVYVNLTTGSQSLNYNGQVVFSRFANATLSANPGFELRTVMQDISSVSANDWLSGTPVSSLGNHEWYEFDLSTISIWPIQPITVLVGNPSGALYALKLNNFSDIQQRVINGETQMKADAIIEIKAL</sequence>
<keyword evidence="2" id="KW-1185">Reference proteome</keyword>
<dbReference type="EMBL" id="CP068224">
    <property type="protein sequence ID" value="QQT56001.1"/>
    <property type="molecule type" value="Genomic_DNA"/>
</dbReference>
<dbReference type="Proteomes" id="UP000595498">
    <property type="component" value="Chromosome"/>
</dbReference>